<gene>
    <name evidence="2" type="ORF">GCM10010387_04590</name>
</gene>
<dbReference type="EMBL" id="BMWG01000001">
    <property type="protein sequence ID" value="GGZ15349.1"/>
    <property type="molecule type" value="Genomic_DNA"/>
</dbReference>
<dbReference type="AlphaFoldDB" id="A0A918UJZ2"/>
<organism evidence="2 3">
    <name type="scientific">Streptomyces inusitatus</name>
    <dbReference type="NCBI Taxonomy" id="68221"/>
    <lineage>
        <taxon>Bacteria</taxon>
        <taxon>Bacillati</taxon>
        <taxon>Actinomycetota</taxon>
        <taxon>Actinomycetes</taxon>
        <taxon>Kitasatosporales</taxon>
        <taxon>Streptomycetaceae</taxon>
        <taxon>Streptomyces</taxon>
    </lineage>
</organism>
<evidence type="ECO:0000313" key="3">
    <source>
        <dbReference type="Proteomes" id="UP000630936"/>
    </source>
</evidence>
<reference evidence="2" key="2">
    <citation type="submission" date="2020-09" db="EMBL/GenBank/DDBJ databases">
        <authorList>
            <person name="Sun Q."/>
            <person name="Ohkuma M."/>
        </authorList>
    </citation>
    <scope>NUCLEOTIDE SEQUENCE</scope>
    <source>
        <strain evidence="2">JCM 4988</strain>
    </source>
</reference>
<evidence type="ECO:0000313" key="2">
    <source>
        <dbReference type="EMBL" id="GGZ15349.1"/>
    </source>
</evidence>
<keyword evidence="3" id="KW-1185">Reference proteome</keyword>
<proteinExistence type="predicted"/>
<dbReference type="RefSeq" id="WP_190121103.1">
    <property type="nucleotide sequence ID" value="NZ_BMWG01000001.1"/>
</dbReference>
<accession>A0A918UJZ2</accession>
<evidence type="ECO:0000256" key="1">
    <source>
        <dbReference type="SAM" id="MobiDB-lite"/>
    </source>
</evidence>
<name>A0A918UJZ2_9ACTN</name>
<protein>
    <submittedName>
        <fullName evidence="2">Uncharacterized protein</fullName>
    </submittedName>
</protein>
<dbReference type="Proteomes" id="UP000630936">
    <property type="component" value="Unassembled WGS sequence"/>
</dbReference>
<sequence length="795" mass="85032">MQPADDTTKAALAAGERTATHTTRLGGRDVSAQVQSWQVERSYATDLPEAMRAFAGSSAAQFQLQLSGTGGKSSPELYSPWAQRASGDAARPGQSVVHEAGVGGGGALPAFRGTLRNRSAASGSDTVELSALDGAERLRGPAQLPRPYTGLWWRRPVATATWCVDELLRQAGIYSSPPPRAPEFQPDQPLSLVHATLHGGFATPYGMPEDLPDPSHYTWTRSGAPHEMALVPRGTPPGGKGVTMSWFPRSRVTCPGSRLFAEVWVNTALGTGDTARIELELNRSGTATGTLFVEVDFVAGTVTVGSENSATPGGTWVWSQWGAAMKAQRGVWHFGAFFDLTASGSTVQPIVHPRLTAPDGTHFVGTATPMTPGFGQQVSSELRKVRLVTSMAAEGLQVTAGLPAIPTAEEFAHTGAWTKTATLDDPILPLMVIPKVSGSQWEAITQIAKASLSTAEIDERGMFRWRNFTRFATVPTSPDLTLTTVRDIASLTLTEEIDACRNYCVQPFKDWSTVGIVEGAVVNDTEIREIPPYGSLTVSYTFAEEELDIGPPDTDDDSVHTYGSSFRVATFFAGGAFAVKGAVDALIRREEGYVVLRLTNRTSRRLYTITRDGKPSIRIVSLKPSREPVERQSVSYRPGSASERFYGRQEFYAEADEWVQDSRAAQQLANAMRAAGEYPVPVMGDVQVLYDPRVQLGDVVRIQDSGGAALDTLAWVVGISTTAGGDGGVQQTLSLRGTRSNGVPTDAGLTPDGPVAPPPPDLFASYASVSTAYPTLAALLAARGTWREVKENTGV</sequence>
<reference evidence="2" key="1">
    <citation type="journal article" date="2014" name="Int. J. Syst. Evol. Microbiol.">
        <title>Complete genome sequence of Corynebacterium casei LMG S-19264T (=DSM 44701T), isolated from a smear-ripened cheese.</title>
        <authorList>
            <consortium name="US DOE Joint Genome Institute (JGI-PGF)"/>
            <person name="Walter F."/>
            <person name="Albersmeier A."/>
            <person name="Kalinowski J."/>
            <person name="Ruckert C."/>
        </authorList>
    </citation>
    <scope>NUCLEOTIDE SEQUENCE</scope>
    <source>
        <strain evidence="2">JCM 4988</strain>
    </source>
</reference>
<feature type="region of interest" description="Disordered" evidence="1">
    <location>
        <begin position="737"/>
        <end position="756"/>
    </location>
</feature>
<comment type="caution">
    <text evidence="2">The sequence shown here is derived from an EMBL/GenBank/DDBJ whole genome shotgun (WGS) entry which is preliminary data.</text>
</comment>
<feature type="region of interest" description="Disordered" evidence="1">
    <location>
        <begin position="1"/>
        <end position="21"/>
    </location>
</feature>